<proteinExistence type="predicted"/>
<sequence>MTERRNQLTHGLTLALGHGRAILWTYAANLGLALLFAVRVRAQLNDILTHSLASQRLSSAFDLGVVLNTYQRITENAPDTGVSSFSGLPLYVLIYFLLVPGALWCYQTGEPARLSTLLSTGLLHFWRFVRITLVTLVVSGAILGPLWAAHAALTERADKHLVGPPALVHQAVTLGVVALVAALLRLYFDLVEAYTVQLGLRIRDNGKPDRRVRRALLPALRTLFRGFLANYLTFLLLALLGFATLFLTGRIAVHTLAQPRVWPQFLLVQVGVLALLVTRYWQRGASTTLALNNPIPVEVIEPLIMPAAWNPPAPPPDPIPEPEPIAPSLAEPDAGVFHQVVEAEHHEIAPEDAEDAPLHPADPIPDPEPISPSLPEPDPGVFHHEASQEHRESHPEQDEPLQ</sequence>
<feature type="transmembrane region" description="Helical" evidence="2">
    <location>
        <begin position="127"/>
        <end position="147"/>
    </location>
</feature>
<evidence type="ECO:0000256" key="2">
    <source>
        <dbReference type="SAM" id="Phobius"/>
    </source>
</evidence>
<feature type="transmembrane region" description="Helical" evidence="2">
    <location>
        <begin position="88"/>
        <end position="106"/>
    </location>
</feature>
<feature type="region of interest" description="Disordered" evidence="1">
    <location>
        <begin position="340"/>
        <end position="402"/>
    </location>
</feature>
<feature type="transmembrane region" description="Helical" evidence="2">
    <location>
        <begin position="261"/>
        <end position="281"/>
    </location>
</feature>
<dbReference type="OrthoDB" id="112407at2"/>
<organism evidence="3 4">
    <name type="scientific">Granulicella rosea</name>
    <dbReference type="NCBI Taxonomy" id="474952"/>
    <lineage>
        <taxon>Bacteria</taxon>
        <taxon>Pseudomonadati</taxon>
        <taxon>Acidobacteriota</taxon>
        <taxon>Terriglobia</taxon>
        <taxon>Terriglobales</taxon>
        <taxon>Acidobacteriaceae</taxon>
        <taxon>Granulicella</taxon>
    </lineage>
</organism>
<evidence type="ECO:0000256" key="1">
    <source>
        <dbReference type="SAM" id="MobiDB-lite"/>
    </source>
</evidence>
<keyword evidence="2" id="KW-1133">Transmembrane helix</keyword>
<feature type="compositionally biased region" description="Basic and acidic residues" evidence="1">
    <location>
        <begin position="381"/>
        <end position="402"/>
    </location>
</feature>
<keyword evidence="2" id="KW-0472">Membrane</keyword>
<dbReference type="EMBL" id="FZOU01000006">
    <property type="protein sequence ID" value="SNT24389.1"/>
    <property type="molecule type" value="Genomic_DNA"/>
</dbReference>
<keyword evidence="4" id="KW-1185">Reference proteome</keyword>
<feature type="transmembrane region" description="Helical" evidence="2">
    <location>
        <begin position="167"/>
        <end position="188"/>
    </location>
</feature>
<dbReference type="Proteomes" id="UP000198356">
    <property type="component" value="Unassembled WGS sequence"/>
</dbReference>
<dbReference type="RefSeq" id="WP_089409389.1">
    <property type="nucleotide sequence ID" value="NZ_FZOU01000006.1"/>
</dbReference>
<dbReference type="AlphaFoldDB" id="A0A239L3W1"/>
<feature type="compositionally biased region" description="Pro residues" evidence="1">
    <location>
        <begin position="311"/>
        <end position="325"/>
    </location>
</feature>
<feature type="compositionally biased region" description="Pro residues" evidence="1">
    <location>
        <begin position="360"/>
        <end position="378"/>
    </location>
</feature>
<keyword evidence="2" id="KW-0812">Transmembrane</keyword>
<protein>
    <submittedName>
        <fullName evidence="3">Uncharacterized protein</fullName>
    </submittedName>
</protein>
<evidence type="ECO:0000313" key="3">
    <source>
        <dbReference type="EMBL" id="SNT24389.1"/>
    </source>
</evidence>
<feature type="region of interest" description="Disordered" evidence="1">
    <location>
        <begin position="311"/>
        <end position="330"/>
    </location>
</feature>
<evidence type="ECO:0000313" key="4">
    <source>
        <dbReference type="Proteomes" id="UP000198356"/>
    </source>
</evidence>
<feature type="transmembrane region" description="Helical" evidence="2">
    <location>
        <begin position="21"/>
        <end position="42"/>
    </location>
</feature>
<reference evidence="3 4" key="1">
    <citation type="submission" date="2017-06" db="EMBL/GenBank/DDBJ databases">
        <authorList>
            <person name="Kim H.J."/>
            <person name="Triplett B.A."/>
        </authorList>
    </citation>
    <scope>NUCLEOTIDE SEQUENCE [LARGE SCALE GENOMIC DNA]</scope>
    <source>
        <strain evidence="3 4">DSM 18704</strain>
    </source>
</reference>
<name>A0A239L3W1_9BACT</name>
<feature type="transmembrane region" description="Helical" evidence="2">
    <location>
        <begin position="228"/>
        <end position="249"/>
    </location>
</feature>
<accession>A0A239L3W1</accession>
<gene>
    <name evidence="3" type="ORF">SAMN05421770_10643</name>
</gene>